<feature type="transmembrane region" description="Helical" evidence="1">
    <location>
        <begin position="36"/>
        <end position="57"/>
    </location>
</feature>
<sequence>MYFSFFGNSLFPAIGVYIFCIVIFLMVMLKLKKTGLLLIFVSLLVALFSIVIPRYSYEPNCGDVPNPVTMKICDNREYQIIKKGYPEAIFISYEEG</sequence>
<comment type="caution">
    <text evidence="2">The sequence shown here is derived from an EMBL/GenBank/DDBJ whole genome shotgun (WGS) entry which is preliminary data.</text>
</comment>
<accession>A0A2M6YCQ6</accession>
<organism evidence="2 3">
    <name type="scientific">Candidatus Berkelbacteria bacterium CG08_land_8_20_14_0_20_39_8</name>
    <dbReference type="NCBI Taxonomy" id="1974511"/>
    <lineage>
        <taxon>Bacteria</taxon>
        <taxon>Candidatus Berkelbacteria</taxon>
    </lineage>
</organism>
<dbReference type="Proteomes" id="UP000229896">
    <property type="component" value="Unassembled WGS sequence"/>
</dbReference>
<dbReference type="AlphaFoldDB" id="A0A2M6YCQ6"/>
<evidence type="ECO:0000313" key="2">
    <source>
        <dbReference type="EMBL" id="PIU24473.1"/>
    </source>
</evidence>
<feature type="transmembrane region" description="Helical" evidence="1">
    <location>
        <begin position="6"/>
        <end position="29"/>
    </location>
</feature>
<keyword evidence="1" id="KW-0812">Transmembrane</keyword>
<proteinExistence type="predicted"/>
<keyword evidence="1" id="KW-1133">Transmembrane helix</keyword>
<feature type="non-terminal residue" evidence="2">
    <location>
        <position position="96"/>
    </location>
</feature>
<name>A0A2M6YCQ6_9BACT</name>
<reference evidence="3" key="1">
    <citation type="submission" date="2017-09" db="EMBL/GenBank/DDBJ databases">
        <title>Depth-based differentiation of microbial function through sediment-hosted aquifers and enrichment of novel symbionts in the deep terrestrial subsurface.</title>
        <authorList>
            <person name="Probst A.J."/>
            <person name="Ladd B."/>
            <person name="Jarett J.K."/>
            <person name="Geller-Mcgrath D.E."/>
            <person name="Sieber C.M.K."/>
            <person name="Emerson J.B."/>
            <person name="Anantharaman K."/>
            <person name="Thomas B.C."/>
            <person name="Malmstrom R."/>
            <person name="Stieglmeier M."/>
            <person name="Klingl A."/>
            <person name="Woyke T."/>
            <person name="Ryan C.M."/>
            <person name="Banfield J.F."/>
        </authorList>
    </citation>
    <scope>NUCLEOTIDE SEQUENCE [LARGE SCALE GENOMIC DNA]</scope>
</reference>
<protein>
    <submittedName>
        <fullName evidence="2">Uncharacterized protein</fullName>
    </submittedName>
</protein>
<evidence type="ECO:0000313" key="3">
    <source>
        <dbReference type="Proteomes" id="UP000229896"/>
    </source>
</evidence>
<gene>
    <name evidence="2" type="ORF">COT12_00880</name>
</gene>
<dbReference type="EMBL" id="PEXI01000030">
    <property type="protein sequence ID" value="PIU24473.1"/>
    <property type="molecule type" value="Genomic_DNA"/>
</dbReference>
<evidence type="ECO:0000256" key="1">
    <source>
        <dbReference type="SAM" id="Phobius"/>
    </source>
</evidence>
<keyword evidence="1" id="KW-0472">Membrane</keyword>